<evidence type="ECO:0000256" key="1">
    <source>
        <dbReference type="ARBA" id="ARBA00022723"/>
    </source>
</evidence>
<dbReference type="InterPro" id="IPR017900">
    <property type="entry name" value="4Fe4S_Fe_S_CS"/>
</dbReference>
<keyword evidence="2" id="KW-0408">Iron</keyword>
<keyword evidence="3" id="KW-0411">Iron-sulfur</keyword>
<dbReference type="OrthoDB" id="9803192at2"/>
<dbReference type="SUPFAM" id="SSF54862">
    <property type="entry name" value="4Fe-4S ferredoxins"/>
    <property type="match status" value="1"/>
</dbReference>
<feature type="domain" description="4Fe-4S ferredoxin-type" evidence="4">
    <location>
        <begin position="40"/>
        <end position="72"/>
    </location>
</feature>
<dbReference type="STRING" id="229921.ADN01_17275"/>
<dbReference type="GO" id="GO:0051536">
    <property type="term" value="F:iron-sulfur cluster binding"/>
    <property type="evidence" value="ECO:0007669"/>
    <property type="project" value="UniProtKB-KW"/>
</dbReference>
<protein>
    <recommendedName>
        <fullName evidence="4">4Fe-4S ferredoxin-type domain-containing protein</fullName>
    </recommendedName>
</protein>
<reference evidence="5 6" key="1">
    <citation type="submission" date="2015-07" db="EMBL/GenBank/DDBJ databases">
        <title>Genome sequence of Levilinea saccharolytica DSM 16555.</title>
        <authorList>
            <person name="Hemp J."/>
            <person name="Ward L.M."/>
            <person name="Pace L.A."/>
            <person name="Fischer W.W."/>
        </authorList>
    </citation>
    <scope>NUCLEOTIDE SEQUENCE [LARGE SCALE GENOMIC DNA]</scope>
    <source>
        <strain evidence="5 6">KIBI-1</strain>
    </source>
</reference>
<dbReference type="Proteomes" id="UP000050501">
    <property type="component" value="Unassembled WGS sequence"/>
</dbReference>
<dbReference type="RefSeq" id="WP_062417026.1">
    <property type="nucleotide sequence ID" value="NZ_DF967974.1"/>
</dbReference>
<dbReference type="GO" id="GO:0046872">
    <property type="term" value="F:metal ion binding"/>
    <property type="evidence" value="ECO:0007669"/>
    <property type="project" value="UniProtKB-KW"/>
</dbReference>
<name>A0A0P6Y1W4_9CHLR</name>
<keyword evidence="6" id="KW-1185">Reference proteome</keyword>
<dbReference type="EMBL" id="LGCM01000065">
    <property type="protein sequence ID" value="KPL75605.1"/>
    <property type="molecule type" value="Genomic_DNA"/>
</dbReference>
<dbReference type="PANTHER" id="PTHR43122:SF1">
    <property type="entry name" value="IRON-SULFUR-BINDING PROTEIN"/>
    <property type="match status" value="1"/>
</dbReference>
<feature type="domain" description="4Fe-4S ferredoxin-type" evidence="4">
    <location>
        <begin position="73"/>
        <end position="102"/>
    </location>
</feature>
<evidence type="ECO:0000256" key="3">
    <source>
        <dbReference type="ARBA" id="ARBA00023014"/>
    </source>
</evidence>
<keyword evidence="1" id="KW-0479">Metal-binding</keyword>
<sequence length="135" mass="14539">MRLYADSSKCCGCSACLVACSLNLFEENNPKKAALRVVPHFPEPGNYELKVCTQCGECAQVCPTGAIQRNERGAYFVDAALCDLCGACETVCPEGVMFVVPEMSEHSWKCDLCGDCVLVCGMNVLWIAEPSTQAA</sequence>
<dbReference type="PROSITE" id="PS00198">
    <property type="entry name" value="4FE4S_FER_1"/>
    <property type="match status" value="2"/>
</dbReference>
<dbReference type="Gene3D" id="3.30.70.20">
    <property type="match status" value="2"/>
</dbReference>
<dbReference type="InterPro" id="IPR017896">
    <property type="entry name" value="4Fe4S_Fe-S-bd"/>
</dbReference>
<evidence type="ECO:0000313" key="6">
    <source>
        <dbReference type="Proteomes" id="UP000050501"/>
    </source>
</evidence>
<accession>A0A0P6Y1W4</accession>
<dbReference type="PROSITE" id="PS51379">
    <property type="entry name" value="4FE4S_FER_2"/>
    <property type="match status" value="3"/>
</dbReference>
<dbReference type="CDD" id="cd10550">
    <property type="entry name" value="DMSOR_beta_like"/>
    <property type="match status" value="1"/>
</dbReference>
<dbReference type="Pfam" id="PF13187">
    <property type="entry name" value="Fer4_9"/>
    <property type="match status" value="1"/>
</dbReference>
<dbReference type="PANTHER" id="PTHR43122">
    <property type="entry name" value="FERREDOXIN SUBUNIT OF PYRUVATE:FLAVODOXIN OXIDOREDUCTASE-RELATED"/>
    <property type="match status" value="1"/>
</dbReference>
<gene>
    <name evidence="5" type="ORF">ADN01_17275</name>
</gene>
<dbReference type="AlphaFoldDB" id="A0A0P6Y1W4"/>
<evidence type="ECO:0000259" key="4">
    <source>
        <dbReference type="PROSITE" id="PS51379"/>
    </source>
</evidence>
<organism evidence="5 6">
    <name type="scientific">Levilinea saccharolytica</name>
    <dbReference type="NCBI Taxonomy" id="229921"/>
    <lineage>
        <taxon>Bacteria</taxon>
        <taxon>Bacillati</taxon>
        <taxon>Chloroflexota</taxon>
        <taxon>Anaerolineae</taxon>
        <taxon>Anaerolineales</taxon>
        <taxon>Anaerolineaceae</taxon>
        <taxon>Levilinea</taxon>
    </lineage>
</organism>
<evidence type="ECO:0000313" key="5">
    <source>
        <dbReference type="EMBL" id="KPL75605.1"/>
    </source>
</evidence>
<evidence type="ECO:0000256" key="2">
    <source>
        <dbReference type="ARBA" id="ARBA00023004"/>
    </source>
</evidence>
<comment type="caution">
    <text evidence="5">The sequence shown here is derived from an EMBL/GenBank/DDBJ whole genome shotgun (WGS) entry which is preliminary data.</text>
</comment>
<feature type="domain" description="4Fe-4S ferredoxin-type" evidence="4">
    <location>
        <begin position="1"/>
        <end position="30"/>
    </location>
</feature>
<proteinExistence type="predicted"/>